<name>A0AAV4TKB2_CAEEX</name>
<proteinExistence type="predicted"/>
<keyword evidence="2" id="KW-1185">Reference proteome</keyword>
<reference evidence="1 2" key="1">
    <citation type="submission" date="2021-06" db="EMBL/GenBank/DDBJ databases">
        <title>Caerostris extrusa draft genome.</title>
        <authorList>
            <person name="Kono N."/>
            <person name="Arakawa K."/>
        </authorList>
    </citation>
    <scope>NUCLEOTIDE SEQUENCE [LARGE SCALE GENOMIC DNA]</scope>
</reference>
<organism evidence="1 2">
    <name type="scientific">Caerostris extrusa</name>
    <name type="common">Bark spider</name>
    <name type="synonym">Caerostris bankana</name>
    <dbReference type="NCBI Taxonomy" id="172846"/>
    <lineage>
        <taxon>Eukaryota</taxon>
        <taxon>Metazoa</taxon>
        <taxon>Ecdysozoa</taxon>
        <taxon>Arthropoda</taxon>
        <taxon>Chelicerata</taxon>
        <taxon>Arachnida</taxon>
        <taxon>Araneae</taxon>
        <taxon>Araneomorphae</taxon>
        <taxon>Entelegynae</taxon>
        <taxon>Araneoidea</taxon>
        <taxon>Araneidae</taxon>
        <taxon>Caerostris</taxon>
    </lineage>
</organism>
<dbReference type="AlphaFoldDB" id="A0AAV4TKB2"/>
<protein>
    <submittedName>
        <fullName evidence="1">Uncharacterized protein</fullName>
    </submittedName>
</protein>
<dbReference type="Proteomes" id="UP001054945">
    <property type="component" value="Unassembled WGS sequence"/>
</dbReference>
<gene>
    <name evidence="1" type="ORF">CEXT_667501</name>
</gene>
<comment type="caution">
    <text evidence="1">The sequence shown here is derived from an EMBL/GenBank/DDBJ whole genome shotgun (WGS) entry which is preliminary data.</text>
</comment>
<evidence type="ECO:0000313" key="1">
    <source>
        <dbReference type="EMBL" id="GIY45511.1"/>
    </source>
</evidence>
<sequence length="97" mass="10322">MASVSFRKGLYLYLGAGMVTVRGWSLSLGGNDLYVGAEIESIYVRNGLYLCAEMASSVHECPLSLCGNGLYVCGGMASSRTLPFSPIAFSHIAILVH</sequence>
<dbReference type="EMBL" id="BPLR01011279">
    <property type="protein sequence ID" value="GIY45511.1"/>
    <property type="molecule type" value="Genomic_DNA"/>
</dbReference>
<accession>A0AAV4TKB2</accession>
<evidence type="ECO:0000313" key="2">
    <source>
        <dbReference type="Proteomes" id="UP001054945"/>
    </source>
</evidence>